<dbReference type="EMBL" id="ML208568">
    <property type="protein sequence ID" value="TFK62647.1"/>
    <property type="molecule type" value="Genomic_DNA"/>
</dbReference>
<reference evidence="1 2" key="1">
    <citation type="journal article" date="2019" name="Nat. Ecol. Evol.">
        <title>Megaphylogeny resolves global patterns of mushroom evolution.</title>
        <authorList>
            <person name="Varga T."/>
            <person name="Krizsan K."/>
            <person name="Foldi C."/>
            <person name="Dima B."/>
            <person name="Sanchez-Garcia M."/>
            <person name="Sanchez-Ramirez S."/>
            <person name="Szollosi G.J."/>
            <person name="Szarkandi J.G."/>
            <person name="Papp V."/>
            <person name="Albert L."/>
            <person name="Andreopoulos W."/>
            <person name="Angelini C."/>
            <person name="Antonin V."/>
            <person name="Barry K.W."/>
            <person name="Bougher N.L."/>
            <person name="Buchanan P."/>
            <person name="Buyck B."/>
            <person name="Bense V."/>
            <person name="Catcheside P."/>
            <person name="Chovatia M."/>
            <person name="Cooper J."/>
            <person name="Damon W."/>
            <person name="Desjardin D."/>
            <person name="Finy P."/>
            <person name="Geml J."/>
            <person name="Haridas S."/>
            <person name="Hughes K."/>
            <person name="Justo A."/>
            <person name="Karasinski D."/>
            <person name="Kautmanova I."/>
            <person name="Kiss B."/>
            <person name="Kocsube S."/>
            <person name="Kotiranta H."/>
            <person name="LaButti K.M."/>
            <person name="Lechner B.E."/>
            <person name="Liimatainen K."/>
            <person name="Lipzen A."/>
            <person name="Lukacs Z."/>
            <person name="Mihaltcheva S."/>
            <person name="Morgado L.N."/>
            <person name="Niskanen T."/>
            <person name="Noordeloos M.E."/>
            <person name="Ohm R.A."/>
            <person name="Ortiz-Santana B."/>
            <person name="Ovrebo C."/>
            <person name="Racz N."/>
            <person name="Riley R."/>
            <person name="Savchenko A."/>
            <person name="Shiryaev A."/>
            <person name="Soop K."/>
            <person name="Spirin V."/>
            <person name="Szebenyi C."/>
            <person name="Tomsovsky M."/>
            <person name="Tulloss R.E."/>
            <person name="Uehling J."/>
            <person name="Grigoriev I.V."/>
            <person name="Vagvolgyi C."/>
            <person name="Papp T."/>
            <person name="Martin F.M."/>
            <person name="Miettinen O."/>
            <person name="Hibbett D.S."/>
            <person name="Nagy L.G."/>
        </authorList>
    </citation>
    <scope>NUCLEOTIDE SEQUENCE [LARGE SCALE GENOMIC DNA]</scope>
    <source>
        <strain evidence="1 2">NL-1719</strain>
    </source>
</reference>
<accession>A0ACD3ACS1</accession>
<sequence>MFQYSPLLVPVPMSDNLTSVVANAAVRFNQYLTLASSTLYLWTVVKVFYIIQRYLPLVDTVIVMIFQYFGKITDPRTCELLFKGSGWSFVIGMSLSEGILTRRVLAVWGNSTRLCIALSLFSFGCIISIFLILGDYYRSLTFHSIPTPGMYCFATGTSHMIYLCWTLLTAYDAATLVLIAIPGFRAYKSGVCKSTLFQVVYRDGVLYYLYLFAISAVNVFLILKLPGDYTSLLSSLERIIHSILTSHVVLHIREQTYQREVAVDYLSDGVDVNAEVVLIHS</sequence>
<dbReference type="Proteomes" id="UP000308600">
    <property type="component" value="Unassembled WGS sequence"/>
</dbReference>
<evidence type="ECO:0000313" key="1">
    <source>
        <dbReference type="EMBL" id="TFK62647.1"/>
    </source>
</evidence>
<organism evidence="1 2">
    <name type="scientific">Pluteus cervinus</name>
    <dbReference type="NCBI Taxonomy" id="181527"/>
    <lineage>
        <taxon>Eukaryota</taxon>
        <taxon>Fungi</taxon>
        <taxon>Dikarya</taxon>
        <taxon>Basidiomycota</taxon>
        <taxon>Agaricomycotina</taxon>
        <taxon>Agaricomycetes</taxon>
        <taxon>Agaricomycetidae</taxon>
        <taxon>Agaricales</taxon>
        <taxon>Pluteineae</taxon>
        <taxon>Pluteaceae</taxon>
        <taxon>Pluteus</taxon>
    </lineage>
</organism>
<proteinExistence type="predicted"/>
<evidence type="ECO:0000313" key="2">
    <source>
        <dbReference type="Proteomes" id="UP000308600"/>
    </source>
</evidence>
<keyword evidence="2" id="KW-1185">Reference proteome</keyword>
<name>A0ACD3ACS1_9AGAR</name>
<gene>
    <name evidence="1" type="ORF">BDN72DRAFT_381671</name>
</gene>
<protein>
    <submittedName>
        <fullName evidence="1">Uncharacterized protein</fullName>
    </submittedName>
</protein>